<comment type="caution">
    <text evidence="3">The sequence shown here is derived from an EMBL/GenBank/DDBJ whole genome shotgun (WGS) entry which is preliminary data.</text>
</comment>
<dbReference type="Pfam" id="PF10988">
    <property type="entry name" value="DUF2807"/>
    <property type="match status" value="1"/>
</dbReference>
<keyword evidence="1" id="KW-0732">Signal</keyword>
<reference evidence="3 4" key="2">
    <citation type="submission" date="2018-03" db="EMBL/GenBank/DDBJ databases">
        <title>The ancient ancestry and fast evolution of plastids.</title>
        <authorList>
            <person name="Moore K.R."/>
            <person name="Magnabosco C."/>
            <person name="Momper L."/>
            <person name="Gold D.A."/>
            <person name="Bosak T."/>
            <person name="Fournier G.P."/>
        </authorList>
    </citation>
    <scope>NUCLEOTIDE SEQUENCE [LARGE SCALE GENOMIC DNA]</scope>
    <source>
        <strain evidence="3 4">ULC007</strain>
    </source>
</reference>
<protein>
    <submittedName>
        <fullName evidence="3">DUF2807 domain-containing protein</fullName>
    </submittedName>
</protein>
<name>A0A2T1DIX0_9CYAN</name>
<sequence>MRSKRYWLLACLVALSLLSGCFNIGNNGVRGSGIVKTQSRRVGEFSSISFKSVGKVTVQQTGKESLTITADDNILPLLESRVADNTLYLTLAKDGKMNPTKPIEFVVQVKSLESLSTDGVGSIEAQGIQGKRLAVEMDGVGEVTIVGSADTLDLSLSGVGSFQGEAFKTKQATVRNSGVGSAVVNVSQQLDTHLSGVGSIEYVGSPQVRKSGRGLGTVKKR</sequence>
<accession>A0A2T1DIX0</accession>
<evidence type="ECO:0000256" key="1">
    <source>
        <dbReference type="SAM" id="SignalP"/>
    </source>
</evidence>
<dbReference type="EMBL" id="PVWG01000006">
    <property type="protein sequence ID" value="PSB20405.1"/>
    <property type="molecule type" value="Genomic_DNA"/>
</dbReference>
<feature type="signal peptide" evidence="1">
    <location>
        <begin position="1"/>
        <end position="24"/>
    </location>
</feature>
<reference evidence="3 4" key="1">
    <citation type="submission" date="2018-02" db="EMBL/GenBank/DDBJ databases">
        <authorList>
            <person name="Cohen D.B."/>
            <person name="Kent A.D."/>
        </authorList>
    </citation>
    <scope>NUCLEOTIDE SEQUENCE [LARGE SCALE GENOMIC DNA]</scope>
    <source>
        <strain evidence="3 4">ULC007</strain>
    </source>
</reference>
<evidence type="ECO:0000313" key="3">
    <source>
        <dbReference type="EMBL" id="PSB20405.1"/>
    </source>
</evidence>
<dbReference type="Gene3D" id="2.160.20.120">
    <property type="match status" value="1"/>
</dbReference>
<feature type="chain" id="PRO_5015674601" evidence="1">
    <location>
        <begin position="25"/>
        <end position="221"/>
    </location>
</feature>
<feature type="domain" description="Putative auto-transporter adhesin head GIN" evidence="2">
    <location>
        <begin position="44"/>
        <end position="206"/>
    </location>
</feature>
<dbReference type="InterPro" id="IPR021255">
    <property type="entry name" value="DUF2807"/>
</dbReference>
<evidence type="ECO:0000259" key="2">
    <source>
        <dbReference type="Pfam" id="PF10988"/>
    </source>
</evidence>
<dbReference type="Proteomes" id="UP000238634">
    <property type="component" value="Unassembled WGS sequence"/>
</dbReference>
<organism evidence="3 4">
    <name type="scientific">Phormidesmis priestleyi ULC007</name>
    <dbReference type="NCBI Taxonomy" id="1920490"/>
    <lineage>
        <taxon>Bacteria</taxon>
        <taxon>Bacillati</taxon>
        <taxon>Cyanobacteriota</taxon>
        <taxon>Cyanophyceae</taxon>
        <taxon>Leptolyngbyales</taxon>
        <taxon>Leptolyngbyaceae</taxon>
        <taxon>Phormidesmis</taxon>
    </lineage>
</organism>
<dbReference type="AlphaFoldDB" id="A0A2T1DIX0"/>
<evidence type="ECO:0000313" key="4">
    <source>
        <dbReference type="Proteomes" id="UP000238634"/>
    </source>
</evidence>
<dbReference type="PROSITE" id="PS51257">
    <property type="entry name" value="PROKAR_LIPOPROTEIN"/>
    <property type="match status" value="1"/>
</dbReference>
<proteinExistence type="predicted"/>
<dbReference type="STRING" id="1920490.GCA_001895925_04214"/>
<dbReference type="PANTHER" id="PTHR39200:SF1">
    <property type="entry name" value="AUTO-TRANSPORTER ADHESIN HEAD GIN DOMAIN-CONTAINING PROTEIN-RELATED"/>
    <property type="match status" value="1"/>
</dbReference>
<dbReference type="RefSeq" id="WP_073070322.1">
    <property type="nucleotide sequence ID" value="NZ_MPPI01000006.1"/>
</dbReference>
<keyword evidence="4" id="KW-1185">Reference proteome</keyword>
<dbReference type="PANTHER" id="PTHR39200">
    <property type="entry name" value="HYPOTHETICAL EXPORTED PROTEIN"/>
    <property type="match status" value="1"/>
</dbReference>
<dbReference type="OrthoDB" id="8885859at2"/>
<gene>
    <name evidence="3" type="ORF">C7B65_08180</name>
</gene>